<dbReference type="InterPro" id="IPR017453">
    <property type="entry name" value="GCV_H_sub"/>
</dbReference>
<sequence>MEHPADLRYTASHEWLRDNGDGTVTVGITAHAQEALGELVYVELPEPGRRVVAGEPCVVVESTKAASDVYAPAGGEILAVNAALTDAPQLVNEAPYADGWLFRMTLDDPAQRDALLSAADYADGPGAS</sequence>
<dbReference type="InterPro" id="IPR000089">
    <property type="entry name" value="Biotin_lipoyl"/>
</dbReference>
<comment type="subunit">
    <text evidence="3">The glycine cleavage system is composed of four proteins: P, T, L and H.</text>
</comment>
<dbReference type="InterPro" id="IPR011053">
    <property type="entry name" value="Single_hybrid_motif"/>
</dbReference>
<dbReference type="PANTHER" id="PTHR11715:SF3">
    <property type="entry name" value="GLYCINE CLEAVAGE SYSTEM H PROTEIN-RELATED"/>
    <property type="match status" value="1"/>
</dbReference>
<dbReference type="GO" id="GO:0005960">
    <property type="term" value="C:glycine cleavage complex"/>
    <property type="evidence" value="ECO:0007669"/>
    <property type="project" value="InterPro"/>
</dbReference>
<keyword evidence="7" id="KW-1185">Reference proteome</keyword>
<dbReference type="GO" id="GO:0009249">
    <property type="term" value="P:protein lipoylation"/>
    <property type="evidence" value="ECO:0007669"/>
    <property type="project" value="TreeGrafter"/>
</dbReference>
<gene>
    <name evidence="3" type="primary">gcvH</name>
    <name evidence="6" type="ORF">HNQ70_001517</name>
</gene>
<comment type="cofactor">
    <cofactor evidence="3">
        <name>(R)-lipoate</name>
        <dbReference type="ChEBI" id="CHEBI:83088"/>
    </cofactor>
    <text evidence="3">Binds 1 lipoyl cofactor covalently.</text>
</comment>
<dbReference type="NCBIfam" id="NF002270">
    <property type="entry name" value="PRK01202.1"/>
    <property type="match status" value="1"/>
</dbReference>
<comment type="similarity">
    <text evidence="1 3">Belongs to the GcvH family.</text>
</comment>
<dbReference type="Proteomes" id="UP000532440">
    <property type="component" value="Unassembled WGS sequence"/>
</dbReference>
<evidence type="ECO:0000256" key="3">
    <source>
        <dbReference type="HAMAP-Rule" id="MF_00272"/>
    </source>
</evidence>
<dbReference type="InterPro" id="IPR002930">
    <property type="entry name" value="GCV_H"/>
</dbReference>
<dbReference type="InterPro" id="IPR003016">
    <property type="entry name" value="2-oxoA_DH_lipoyl-BS"/>
</dbReference>
<evidence type="ECO:0000313" key="7">
    <source>
        <dbReference type="Proteomes" id="UP000532440"/>
    </source>
</evidence>
<accession>A0A7W8HGN4</accession>
<dbReference type="GO" id="GO:0005829">
    <property type="term" value="C:cytosol"/>
    <property type="evidence" value="ECO:0007669"/>
    <property type="project" value="TreeGrafter"/>
</dbReference>
<dbReference type="AlphaFoldDB" id="A0A7W8HGN4"/>
<protein>
    <recommendedName>
        <fullName evidence="3">Glycine cleavage system H protein</fullName>
    </recommendedName>
</protein>
<name>A0A7W8HGN4_9BURK</name>
<dbReference type="PROSITE" id="PS00189">
    <property type="entry name" value="LIPOYL"/>
    <property type="match status" value="1"/>
</dbReference>
<dbReference type="HAMAP" id="MF_00272">
    <property type="entry name" value="GcvH"/>
    <property type="match status" value="1"/>
</dbReference>
<evidence type="ECO:0000256" key="4">
    <source>
        <dbReference type="PIRSR" id="PIRSR617453-50"/>
    </source>
</evidence>
<feature type="domain" description="Lipoyl-binding" evidence="5">
    <location>
        <begin position="23"/>
        <end position="105"/>
    </location>
</feature>
<dbReference type="Pfam" id="PF01597">
    <property type="entry name" value="GCV_H"/>
    <property type="match status" value="1"/>
</dbReference>
<evidence type="ECO:0000256" key="2">
    <source>
        <dbReference type="ARBA" id="ARBA00022823"/>
    </source>
</evidence>
<organism evidence="6 7">
    <name type="scientific">Quisquiliibacterium transsilvanicum</name>
    <dbReference type="NCBI Taxonomy" id="1549638"/>
    <lineage>
        <taxon>Bacteria</taxon>
        <taxon>Pseudomonadati</taxon>
        <taxon>Pseudomonadota</taxon>
        <taxon>Betaproteobacteria</taxon>
        <taxon>Burkholderiales</taxon>
        <taxon>Burkholderiaceae</taxon>
        <taxon>Quisquiliibacterium</taxon>
    </lineage>
</organism>
<reference evidence="6 7" key="1">
    <citation type="submission" date="2020-08" db="EMBL/GenBank/DDBJ databases">
        <title>Genomic Encyclopedia of Type Strains, Phase IV (KMG-IV): sequencing the most valuable type-strain genomes for metagenomic binning, comparative biology and taxonomic classification.</title>
        <authorList>
            <person name="Goeker M."/>
        </authorList>
    </citation>
    <scope>NUCLEOTIDE SEQUENCE [LARGE SCALE GENOMIC DNA]</scope>
    <source>
        <strain evidence="6 7">DSM 29781</strain>
    </source>
</reference>
<dbReference type="SUPFAM" id="SSF51230">
    <property type="entry name" value="Single hybrid motif"/>
    <property type="match status" value="1"/>
</dbReference>
<evidence type="ECO:0000259" key="5">
    <source>
        <dbReference type="PROSITE" id="PS50968"/>
    </source>
</evidence>
<evidence type="ECO:0000256" key="1">
    <source>
        <dbReference type="ARBA" id="ARBA00009249"/>
    </source>
</evidence>
<evidence type="ECO:0000313" key="6">
    <source>
        <dbReference type="EMBL" id="MBB5271507.1"/>
    </source>
</evidence>
<dbReference type="NCBIfam" id="TIGR00527">
    <property type="entry name" value="gcvH"/>
    <property type="match status" value="1"/>
</dbReference>
<dbReference type="CDD" id="cd06848">
    <property type="entry name" value="GCS_H"/>
    <property type="match status" value="1"/>
</dbReference>
<dbReference type="Gene3D" id="2.40.50.100">
    <property type="match status" value="1"/>
</dbReference>
<dbReference type="InterPro" id="IPR033753">
    <property type="entry name" value="GCV_H/Fam206"/>
</dbReference>
<proteinExistence type="inferred from homology"/>
<comment type="caution">
    <text evidence="6">The sequence shown here is derived from an EMBL/GenBank/DDBJ whole genome shotgun (WGS) entry which is preliminary data.</text>
</comment>
<keyword evidence="2 3" id="KW-0450">Lipoyl</keyword>
<feature type="modified residue" description="N6-lipoyllysine" evidence="3 4">
    <location>
        <position position="64"/>
    </location>
</feature>
<dbReference type="PROSITE" id="PS50968">
    <property type="entry name" value="BIOTINYL_LIPOYL"/>
    <property type="match status" value="1"/>
</dbReference>
<dbReference type="PANTHER" id="PTHR11715">
    <property type="entry name" value="GLYCINE CLEAVAGE SYSTEM H PROTEIN"/>
    <property type="match status" value="1"/>
</dbReference>
<dbReference type="EMBL" id="JACHGB010000003">
    <property type="protein sequence ID" value="MBB5271507.1"/>
    <property type="molecule type" value="Genomic_DNA"/>
</dbReference>
<comment type="function">
    <text evidence="3">The glycine cleavage system catalyzes the degradation of glycine. The H protein shuttles the methylamine group of glycine from the P protein to the T protein.</text>
</comment>
<dbReference type="RefSeq" id="WP_246434836.1">
    <property type="nucleotide sequence ID" value="NZ_BAABEW010000001.1"/>
</dbReference>
<dbReference type="GO" id="GO:0019464">
    <property type="term" value="P:glycine decarboxylation via glycine cleavage system"/>
    <property type="evidence" value="ECO:0007669"/>
    <property type="project" value="UniProtKB-UniRule"/>
</dbReference>